<dbReference type="PRINTS" id="PR00080">
    <property type="entry name" value="SDRFAMILY"/>
</dbReference>
<dbReference type="PANTHER" id="PTHR43976:SF16">
    <property type="entry name" value="SHORT-CHAIN DEHYDROGENASE_REDUCTASE FAMILY PROTEIN"/>
    <property type="match status" value="1"/>
</dbReference>
<dbReference type="InterPro" id="IPR036291">
    <property type="entry name" value="NAD(P)-bd_dom_sf"/>
</dbReference>
<evidence type="ECO:0008006" key="7">
    <source>
        <dbReference type="Google" id="ProtNLM"/>
    </source>
</evidence>
<dbReference type="InterPro" id="IPR020904">
    <property type="entry name" value="Sc_DH/Rdtase_CS"/>
</dbReference>
<dbReference type="InterPro" id="IPR051911">
    <property type="entry name" value="SDR_oxidoreductase"/>
</dbReference>
<evidence type="ECO:0000256" key="3">
    <source>
        <dbReference type="ARBA" id="ARBA00023002"/>
    </source>
</evidence>
<comment type="similarity">
    <text evidence="1 4">Belongs to the short-chain dehydrogenases/reductases (SDR) family.</text>
</comment>
<evidence type="ECO:0000256" key="2">
    <source>
        <dbReference type="ARBA" id="ARBA00022857"/>
    </source>
</evidence>
<keyword evidence="3" id="KW-0560">Oxidoreductase</keyword>
<dbReference type="InterPro" id="IPR002347">
    <property type="entry name" value="SDR_fam"/>
</dbReference>
<dbReference type="Proteomes" id="UP000567179">
    <property type="component" value="Unassembled WGS sequence"/>
</dbReference>
<evidence type="ECO:0000256" key="4">
    <source>
        <dbReference type="RuleBase" id="RU000363"/>
    </source>
</evidence>
<dbReference type="CDD" id="cd05374">
    <property type="entry name" value="17beta-HSD-like_SDR_c"/>
    <property type="match status" value="1"/>
</dbReference>
<dbReference type="PROSITE" id="PS00061">
    <property type="entry name" value="ADH_SHORT"/>
    <property type="match status" value="1"/>
</dbReference>
<dbReference type="GO" id="GO:0016491">
    <property type="term" value="F:oxidoreductase activity"/>
    <property type="evidence" value="ECO:0007669"/>
    <property type="project" value="UniProtKB-KW"/>
</dbReference>
<evidence type="ECO:0000313" key="5">
    <source>
        <dbReference type="EMBL" id="KAF5328420.1"/>
    </source>
</evidence>
<dbReference type="AlphaFoldDB" id="A0A8H5F972"/>
<sequence>MSQSVWLVTGSSSGFGRAVTEAALAEGNSVIATLHTPTDLDDLATSTASSQLLIVKCDVTNKQDIRRMFESGIEKFGHIDIVFNNAGYGILAEIESTPEEAARQLFDVNFWGAAAVSREAVRVFRDLNPRGLGGRLYNMSSGGGFLGLPAGGYYCASKFALEGFTESLARELEPSWNIKITLFEPGAFRTKAHKENAVTFPAIPAYENPNLPSQVMRRRFSEPEKSFRGDVHKAAAKILEFSGLEDPLPLHWVIGKSVIGGVCAKMQGFEQELCDFERWSDDLNFPDEQ</sequence>
<protein>
    <recommendedName>
        <fullName evidence="7">NAD(P)-binding protein</fullName>
    </recommendedName>
</protein>
<keyword evidence="2" id="KW-0521">NADP</keyword>
<name>A0A8H5F972_9AGAR</name>
<dbReference type="OrthoDB" id="1274115at2759"/>
<comment type="caution">
    <text evidence="5">The sequence shown here is derived from an EMBL/GenBank/DDBJ whole genome shotgun (WGS) entry which is preliminary data.</text>
</comment>
<reference evidence="5 6" key="1">
    <citation type="journal article" date="2020" name="ISME J.">
        <title>Uncovering the hidden diversity of litter-decomposition mechanisms in mushroom-forming fungi.</title>
        <authorList>
            <person name="Floudas D."/>
            <person name="Bentzer J."/>
            <person name="Ahren D."/>
            <person name="Johansson T."/>
            <person name="Persson P."/>
            <person name="Tunlid A."/>
        </authorList>
    </citation>
    <scope>NUCLEOTIDE SEQUENCE [LARGE SCALE GENOMIC DNA]</scope>
    <source>
        <strain evidence="5 6">CBS 101986</strain>
    </source>
</reference>
<dbReference type="SUPFAM" id="SSF51735">
    <property type="entry name" value="NAD(P)-binding Rossmann-fold domains"/>
    <property type="match status" value="1"/>
</dbReference>
<gene>
    <name evidence="5" type="ORF">D9619_013276</name>
</gene>
<organism evidence="5 6">
    <name type="scientific">Psilocybe cf. subviscida</name>
    <dbReference type="NCBI Taxonomy" id="2480587"/>
    <lineage>
        <taxon>Eukaryota</taxon>
        <taxon>Fungi</taxon>
        <taxon>Dikarya</taxon>
        <taxon>Basidiomycota</taxon>
        <taxon>Agaricomycotina</taxon>
        <taxon>Agaricomycetes</taxon>
        <taxon>Agaricomycetidae</taxon>
        <taxon>Agaricales</taxon>
        <taxon>Agaricineae</taxon>
        <taxon>Strophariaceae</taxon>
        <taxon>Psilocybe</taxon>
    </lineage>
</organism>
<keyword evidence="6" id="KW-1185">Reference proteome</keyword>
<dbReference type="Gene3D" id="3.40.50.720">
    <property type="entry name" value="NAD(P)-binding Rossmann-like Domain"/>
    <property type="match status" value="1"/>
</dbReference>
<proteinExistence type="inferred from homology"/>
<dbReference type="Pfam" id="PF00106">
    <property type="entry name" value="adh_short"/>
    <property type="match status" value="1"/>
</dbReference>
<dbReference type="EMBL" id="JAACJJ010000004">
    <property type="protein sequence ID" value="KAF5328420.1"/>
    <property type="molecule type" value="Genomic_DNA"/>
</dbReference>
<evidence type="ECO:0000256" key="1">
    <source>
        <dbReference type="ARBA" id="ARBA00006484"/>
    </source>
</evidence>
<accession>A0A8H5F972</accession>
<dbReference type="PRINTS" id="PR00081">
    <property type="entry name" value="GDHRDH"/>
</dbReference>
<dbReference type="PANTHER" id="PTHR43976">
    <property type="entry name" value="SHORT CHAIN DEHYDROGENASE"/>
    <property type="match status" value="1"/>
</dbReference>
<evidence type="ECO:0000313" key="6">
    <source>
        <dbReference type="Proteomes" id="UP000567179"/>
    </source>
</evidence>